<dbReference type="Pfam" id="PF03922">
    <property type="entry name" value="OmpW"/>
    <property type="match status" value="1"/>
</dbReference>
<keyword evidence="4" id="KW-1185">Reference proteome</keyword>
<dbReference type="InterPro" id="IPR011250">
    <property type="entry name" value="OMP/PagP_B-barrel"/>
</dbReference>
<dbReference type="PANTHER" id="PTHR36920">
    <property type="match status" value="1"/>
</dbReference>
<keyword evidence="2" id="KW-0732">Signal</keyword>
<dbReference type="PANTHER" id="PTHR36920:SF1">
    <property type="entry name" value="OUTER MEMBRANE PROTEIN W"/>
    <property type="match status" value="1"/>
</dbReference>
<dbReference type="Proteomes" id="UP001469089">
    <property type="component" value="Unassembled WGS sequence"/>
</dbReference>
<comment type="caution">
    <text evidence="3">The sequence shown here is derived from an EMBL/GenBank/DDBJ whole genome shotgun (WGS) entry which is preliminary data.</text>
</comment>
<evidence type="ECO:0000313" key="3">
    <source>
        <dbReference type="EMBL" id="MEQ5839483.1"/>
    </source>
</evidence>
<dbReference type="InterPro" id="IPR005618">
    <property type="entry name" value="OMPW"/>
</dbReference>
<reference evidence="3 4" key="1">
    <citation type="journal article" date="2024" name="Chem. Sci.">
        <title>Discovery of a lagriamide polyketide by integrated genome mining, isotopic labeling, and untargeted metabolomics.</title>
        <authorList>
            <person name="Fergusson C.H."/>
            <person name="Saulog J."/>
            <person name="Paulo B.S."/>
            <person name="Wilson D.M."/>
            <person name="Liu D.Y."/>
            <person name="Morehouse N.J."/>
            <person name="Waterworth S."/>
            <person name="Barkei J."/>
            <person name="Gray C.A."/>
            <person name="Kwan J.C."/>
            <person name="Eustaquio A.S."/>
            <person name="Linington R.G."/>
        </authorList>
    </citation>
    <scope>NUCLEOTIDE SEQUENCE [LARGE SCALE GENOMIC DNA]</scope>
    <source>
        <strain evidence="3 4">RL17-338-BIF-B</strain>
    </source>
</reference>
<evidence type="ECO:0000313" key="4">
    <source>
        <dbReference type="Proteomes" id="UP001469089"/>
    </source>
</evidence>
<accession>A0ABV1LJT7</accession>
<evidence type="ECO:0000256" key="2">
    <source>
        <dbReference type="SAM" id="SignalP"/>
    </source>
</evidence>
<dbReference type="EMBL" id="JAOALG010000001">
    <property type="protein sequence ID" value="MEQ5839483.1"/>
    <property type="molecule type" value="Genomic_DNA"/>
</dbReference>
<protein>
    <submittedName>
        <fullName evidence="3">OmpW family protein</fullName>
    </submittedName>
</protein>
<name>A0ABV1LJT7_9BURK</name>
<proteinExistence type="predicted"/>
<evidence type="ECO:0000256" key="1">
    <source>
        <dbReference type="ARBA" id="ARBA00004442"/>
    </source>
</evidence>
<feature type="chain" id="PRO_5046042787" evidence="2">
    <location>
        <begin position="30"/>
        <end position="247"/>
    </location>
</feature>
<dbReference type="Gene3D" id="2.40.160.20">
    <property type="match status" value="1"/>
</dbReference>
<comment type="subcellular location">
    <subcellularLocation>
        <location evidence="1">Cell outer membrane</location>
    </subcellularLocation>
</comment>
<feature type="signal peptide" evidence="2">
    <location>
        <begin position="1"/>
        <end position="29"/>
    </location>
</feature>
<sequence length="247" mass="26447">MKMAGKIVRLLSVYLVLLNVNLIPDVAHAQSAGSTVVSVGWARIMPLSNSDPLTVTSLAGHPVNQVETGTSGAATSTDTVGLVIERYITDNIGVAVAGGFPAYLGLEGRGTLGKYGQIGKARPWAPQVILRYHFLPATSKFRPFAGIGVNYTWFTNVRVNNQTFVTQSFGPGSSANASASSSWNPVFELGANYQFDKHWAAGFSFSYIPASTNVTLTGHTATGVDIVSKTRLRLRPITTFLNVSYIF</sequence>
<dbReference type="SUPFAM" id="SSF56925">
    <property type="entry name" value="OMPA-like"/>
    <property type="match status" value="1"/>
</dbReference>
<organism evidence="3 4">
    <name type="scientific">Paraburkholderia acidicola</name>
    <dbReference type="NCBI Taxonomy" id="1912599"/>
    <lineage>
        <taxon>Bacteria</taxon>
        <taxon>Pseudomonadati</taxon>
        <taxon>Pseudomonadota</taxon>
        <taxon>Betaproteobacteria</taxon>
        <taxon>Burkholderiales</taxon>
        <taxon>Burkholderiaceae</taxon>
        <taxon>Paraburkholderia</taxon>
    </lineage>
</organism>
<gene>
    <name evidence="3" type="ORF">N0A02_08565</name>
</gene>